<dbReference type="InterPro" id="IPR022939">
    <property type="entry name" value="Nb(III)_bact/plant"/>
</dbReference>
<keyword evidence="1" id="KW-0413">Isomerase</keyword>
<comment type="caution">
    <text evidence="3">The sequence shown here is derived from an EMBL/GenBank/DDBJ whole genome shotgun (WGS) entry which is preliminary data.</text>
</comment>
<protein>
    <recommendedName>
        <fullName evidence="1">Peroxynitrite isomerase</fullName>
        <ecNumber evidence="1">5.99.-.-</ecNumber>
    </recommendedName>
    <alternativeName>
        <fullName evidence="1">Ferric nitrobindin</fullName>
        <shortName evidence="1">Nb(III)</shortName>
    </alternativeName>
</protein>
<dbReference type="Proteomes" id="UP001157126">
    <property type="component" value="Unassembled WGS sequence"/>
</dbReference>
<name>A0ABQ6IVB5_9MICO</name>
<comment type="cofactor">
    <cofactor evidence="1">
        <name>heme b</name>
        <dbReference type="ChEBI" id="CHEBI:60344"/>
    </cofactor>
    <text evidence="1">Binds 1 heme b group per subunit, that coordinates a highly solvent-exposed Fe(III) atom.</text>
</comment>
<dbReference type="Gene3D" id="2.40.128.20">
    <property type="match status" value="1"/>
</dbReference>
<comment type="similarity">
    <text evidence="1">Belongs to the nitrobindin family.</text>
</comment>
<keyword evidence="1" id="KW-0479">Metal-binding</keyword>
<feature type="binding site" description="axial binding residue" evidence="1">
    <location>
        <position position="158"/>
    </location>
    <ligand>
        <name>heme b</name>
        <dbReference type="ChEBI" id="CHEBI:60344"/>
    </ligand>
    <ligandPart>
        <name>Fe</name>
        <dbReference type="ChEBI" id="CHEBI:18248"/>
    </ligandPart>
</feature>
<keyword evidence="1" id="KW-0408">Iron</keyword>
<gene>
    <name evidence="3" type="ORF">GCM10025883_30410</name>
</gene>
<feature type="short sequence motif" description="GXWXGXG" evidence="1">
    <location>
        <begin position="21"/>
        <end position="27"/>
    </location>
</feature>
<accession>A0ABQ6IVB5</accession>
<comment type="pathway">
    <text evidence="1">Nitrogen metabolism.</text>
</comment>
<dbReference type="Pfam" id="PF08768">
    <property type="entry name" value="THAP4_heme-bd"/>
    <property type="match status" value="1"/>
</dbReference>
<evidence type="ECO:0000313" key="4">
    <source>
        <dbReference type="Proteomes" id="UP001157126"/>
    </source>
</evidence>
<comment type="caution">
    <text evidence="1">Lacks conserved residue(s) required for the propagation of feature annotation.</text>
</comment>
<sequence length="167" mass="18559">MPFELDATINPAVAPLAWMVGRWEGVGVVGYPDMESRNFGQELTISHDTRPFLEVDSRAFLLAEDGSIEKPLAREVGFFRVLEGGEIELLLAHPTGIVEMYAGEREEKRPVLNLRTDGVMRSPAAREYTAATRMYGLVENKLMWVMDMAAEGHPLTSHLSAQLSRVG</sequence>
<comment type="function">
    <text evidence="1">Heme-binding protein able to scavenge peroxynitrite and to protect free L-tyrosine against peroxynitrite-mediated nitration, by acting as a peroxynitrite isomerase that converts peroxynitrite to nitrate. Therefore, this protein likely plays a role in peroxynitrite sensing and in the detoxification of reactive nitrogen and oxygen species (RNS and ROS, respectively). Is able to bind nitric oxide (NO) in vitro, but may act as a sensor of peroxynitrite levels in vivo.</text>
</comment>
<evidence type="ECO:0000313" key="3">
    <source>
        <dbReference type="EMBL" id="GMA40996.1"/>
    </source>
</evidence>
<dbReference type="InterPro" id="IPR045165">
    <property type="entry name" value="Nitrobindin"/>
</dbReference>
<dbReference type="EC" id="5.99.-.-" evidence="1"/>
<keyword evidence="1" id="KW-0349">Heme</keyword>
<dbReference type="CDD" id="cd07828">
    <property type="entry name" value="lipocalin_heme-bd-THAP4-like"/>
    <property type="match status" value="1"/>
</dbReference>
<feature type="domain" description="THAP4-like heme-binding" evidence="2">
    <location>
        <begin position="13"/>
        <end position="165"/>
    </location>
</feature>
<dbReference type="InterPro" id="IPR012674">
    <property type="entry name" value="Calycin"/>
</dbReference>
<organism evidence="3 4">
    <name type="scientific">Mobilicoccus caccae</name>
    <dbReference type="NCBI Taxonomy" id="1859295"/>
    <lineage>
        <taxon>Bacteria</taxon>
        <taxon>Bacillati</taxon>
        <taxon>Actinomycetota</taxon>
        <taxon>Actinomycetes</taxon>
        <taxon>Micrococcales</taxon>
        <taxon>Dermatophilaceae</taxon>
        <taxon>Mobilicoccus</taxon>
    </lineage>
</organism>
<evidence type="ECO:0000259" key="2">
    <source>
        <dbReference type="Pfam" id="PF08768"/>
    </source>
</evidence>
<comment type="catalytic activity">
    <reaction evidence="1">
        <text>peroxynitrite = nitrate</text>
        <dbReference type="Rhea" id="RHEA:63116"/>
        <dbReference type="ChEBI" id="CHEBI:17632"/>
        <dbReference type="ChEBI" id="CHEBI:25941"/>
    </reaction>
</comment>
<proteinExistence type="inferred from homology"/>
<dbReference type="RefSeq" id="WP_284304605.1">
    <property type="nucleotide sequence ID" value="NZ_BSUO01000001.1"/>
</dbReference>
<keyword evidence="4" id="KW-1185">Reference proteome</keyword>
<dbReference type="EMBL" id="BSUO01000001">
    <property type="protein sequence ID" value="GMA40996.1"/>
    <property type="molecule type" value="Genomic_DNA"/>
</dbReference>
<dbReference type="InterPro" id="IPR014878">
    <property type="entry name" value="THAP4-like_heme-bd"/>
</dbReference>
<evidence type="ECO:0000256" key="1">
    <source>
        <dbReference type="HAMAP-Rule" id="MF_01297"/>
    </source>
</evidence>
<dbReference type="PANTHER" id="PTHR15854:SF4">
    <property type="entry name" value="PEROXYNITRITE ISOMERASE THAP4"/>
    <property type="match status" value="1"/>
</dbReference>
<reference evidence="4" key="1">
    <citation type="journal article" date="2019" name="Int. J. Syst. Evol. Microbiol.">
        <title>The Global Catalogue of Microorganisms (GCM) 10K type strain sequencing project: providing services to taxonomists for standard genome sequencing and annotation.</title>
        <authorList>
            <consortium name="The Broad Institute Genomics Platform"/>
            <consortium name="The Broad Institute Genome Sequencing Center for Infectious Disease"/>
            <person name="Wu L."/>
            <person name="Ma J."/>
        </authorList>
    </citation>
    <scope>NUCLEOTIDE SEQUENCE [LARGE SCALE GENOMIC DNA]</scope>
    <source>
        <strain evidence="4">NBRC 113072</strain>
    </source>
</reference>
<comment type="domain">
    <text evidence="1">Forms a 10-stranded antiparallel beta-barrel structure able to accommodate a hydrophobic ligand in its interior. In fact, this fold hosts the heme group, which is located in a wide surface cleft.</text>
</comment>
<dbReference type="SUPFAM" id="SSF50814">
    <property type="entry name" value="Lipocalins"/>
    <property type="match status" value="1"/>
</dbReference>
<dbReference type="HAMAP" id="MF_01297">
    <property type="entry name" value="nitrobindin"/>
    <property type="match status" value="1"/>
</dbReference>
<dbReference type="PANTHER" id="PTHR15854">
    <property type="entry name" value="THAP4 PROTEIN"/>
    <property type="match status" value="1"/>
</dbReference>